<dbReference type="PANTHER" id="PTHR30231:SF4">
    <property type="entry name" value="PROTEIN NEN2"/>
    <property type="match status" value="1"/>
</dbReference>
<gene>
    <name evidence="5" type="ORF">theurythT_18270</name>
</gene>
<dbReference type="Gene3D" id="3.30.420.10">
    <property type="entry name" value="Ribonuclease H-like superfamily/Ribonuclease H"/>
    <property type="match status" value="1"/>
</dbReference>
<dbReference type="PANTHER" id="PTHR30231">
    <property type="entry name" value="DNA POLYMERASE III SUBUNIT EPSILON"/>
    <property type="match status" value="1"/>
</dbReference>
<keyword evidence="6" id="KW-1185">Reference proteome</keyword>
<dbReference type="InterPro" id="IPR013520">
    <property type="entry name" value="Ribonucl_H"/>
</dbReference>
<dbReference type="Pfam" id="PF00929">
    <property type="entry name" value="RNase_T"/>
    <property type="match status" value="1"/>
</dbReference>
<keyword evidence="2" id="KW-0378">Hydrolase</keyword>
<dbReference type="GO" id="GO:0004527">
    <property type="term" value="F:exonuclease activity"/>
    <property type="evidence" value="ECO:0007669"/>
    <property type="project" value="UniProtKB-KW"/>
</dbReference>
<name>A0ABQ6H6K0_9GAMM</name>
<evidence type="ECO:0000256" key="1">
    <source>
        <dbReference type="ARBA" id="ARBA00022722"/>
    </source>
</evidence>
<reference evidence="5 6" key="1">
    <citation type="submission" date="2023-03" db="EMBL/GenBank/DDBJ databases">
        <title>Draft genome sequence of Thalassotalea eurytherma JCM 18482T.</title>
        <authorList>
            <person name="Sawabe T."/>
        </authorList>
    </citation>
    <scope>NUCLEOTIDE SEQUENCE [LARGE SCALE GENOMIC DNA]</scope>
    <source>
        <strain evidence="5 6">JCM 18482</strain>
    </source>
</reference>
<dbReference type="Proteomes" id="UP001157133">
    <property type="component" value="Unassembled WGS sequence"/>
</dbReference>
<evidence type="ECO:0000313" key="5">
    <source>
        <dbReference type="EMBL" id="GLX82375.1"/>
    </source>
</evidence>
<dbReference type="SMART" id="SM00479">
    <property type="entry name" value="EXOIII"/>
    <property type="match status" value="1"/>
</dbReference>
<dbReference type="SUPFAM" id="SSF53098">
    <property type="entry name" value="Ribonuclease H-like"/>
    <property type="match status" value="1"/>
</dbReference>
<sequence length="229" mass="26262">MIYRQLFGFQALRCRQLKQATHEAVKHYLSLPLPDKNTPIKDVPLITLDFETTGLDAKQDKLLSVGYSQVNQLKICLSTAHHQIINCQQLLTADNVGIHHITDQEKSRGEQLADEIALLLEAIAGKVILVHYAKIERTFLQQACLELYGISPIFLFIDTLALHKQRFDQQTIPYDPSELRLSELRARYELPDYYAHNALSDAIATAELLQSYLYQNNLENKPLKNFLSW</sequence>
<evidence type="ECO:0000259" key="4">
    <source>
        <dbReference type="SMART" id="SM00479"/>
    </source>
</evidence>
<evidence type="ECO:0000256" key="2">
    <source>
        <dbReference type="ARBA" id="ARBA00022801"/>
    </source>
</evidence>
<dbReference type="InterPro" id="IPR036397">
    <property type="entry name" value="RNaseH_sf"/>
</dbReference>
<comment type="caution">
    <text evidence="5">The sequence shown here is derived from an EMBL/GenBank/DDBJ whole genome shotgun (WGS) entry which is preliminary data.</text>
</comment>
<dbReference type="RefSeq" id="WP_284207733.1">
    <property type="nucleotide sequence ID" value="NZ_BSSU01000008.1"/>
</dbReference>
<feature type="domain" description="Exonuclease" evidence="4">
    <location>
        <begin position="44"/>
        <end position="218"/>
    </location>
</feature>
<proteinExistence type="predicted"/>
<dbReference type="InterPro" id="IPR012337">
    <property type="entry name" value="RNaseH-like_sf"/>
</dbReference>
<keyword evidence="3 5" id="KW-0269">Exonuclease</keyword>
<dbReference type="CDD" id="cd06127">
    <property type="entry name" value="DEDDh"/>
    <property type="match status" value="1"/>
</dbReference>
<organism evidence="5 6">
    <name type="scientific">Thalassotalea eurytherma</name>
    <dbReference type="NCBI Taxonomy" id="1144278"/>
    <lineage>
        <taxon>Bacteria</taxon>
        <taxon>Pseudomonadati</taxon>
        <taxon>Pseudomonadota</taxon>
        <taxon>Gammaproteobacteria</taxon>
        <taxon>Alteromonadales</taxon>
        <taxon>Colwelliaceae</taxon>
        <taxon>Thalassotalea</taxon>
    </lineage>
</organism>
<protein>
    <submittedName>
        <fullName evidence="5">3'-5' exonuclease</fullName>
    </submittedName>
</protein>
<keyword evidence="1" id="KW-0540">Nuclease</keyword>
<accession>A0ABQ6H6K0</accession>
<evidence type="ECO:0000256" key="3">
    <source>
        <dbReference type="ARBA" id="ARBA00022839"/>
    </source>
</evidence>
<dbReference type="EMBL" id="BSSU01000008">
    <property type="protein sequence ID" value="GLX82375.1"/>
    <property type="molecule type" value="Genomic_DNA"/>
</dbReference>
<evidence type="ECO:0000313" key="6">
    <source>
        <dbReference type="Proteomes" id="UP001157133"/>
    </source>
</evidence>